<dbReference type="HAMAP" id="MF_01343_B">
    <property type="entry name" value="Ribosomal_uS15_B"/>
    <property type="match status" value="1"/>
</dbReference>
<gene>
    <name evidence="5" type="ORF">CSUI_004433</name>
</gene>
<sequence>MKEEEDDEHEEIGDRGALQEKRYLWPVSPFLRSLGLRSSVNSFFPSLSSPRYFFRLLPPLHLLFLCTVSSFFACCPSLLFSDALRSPSLNTGIGRPARSPRSLSFSQDLTSVFLPAGSRLHTQEFSSFNLYSSSRKQDEENMRSQSSSFSSPFSCSSSLSCVPSQSSPRAHSLSSLRQRPSSFSSSLPICQVWDLAELSLSSSPPPPCWRYPSSFISSSFFSPSSPSSPVPSPQGLYLSSRFTKKGQGVPRCSRYGEVSIHHMSDSLTGRKQETYKDFTCKVAERERTQQSFSSSLFSFSFSDPSVSSSVPRREAADTLRGTSSSLFLLSPEASSYRFPPLSRRRIRGFLPCPPGEDSFSSPFLDPGGLLLKARRGRSGGEGVAWREAGGLVEEEEQDDRRGVEEGEEEEEEEREEDYTGSSSFHSNVRDDSGVIKEEEEESRQMDWIEGGMGEDGEVEDDSHEQRKTKKRRRREGGEEEDLQKLQEMAEGGRGGEGLARTRGAHAWDVDYRDLPPSGTFQQEFLKAYYRTHFKLHPDDCGSPGFQVASLTARINYLTQHVLSHRKDFAAIRGLRALVVRRRKHLQYLARTDHEIYIKVLKALNLKPVIVPGTTEKFSKTLQYACFKSVKKGPKLRARKEREKQLHLAQYEERKRKREAAHAEQVKALAASMKVVRGHASLLKEIDLSSLQSSSHEERRTAEQEESKRKLNE</sequence>
<keyword evidence="6" id="KW-1185">Reference proteome</keyword>
<dbReference type="GeneID" id="94427835"/>
<feature type="compositionally biased region" description="Basic and acidic residues" evidence="4">
    <location>
        <begin position="694"/>
        <end position="712"/>
    </location>
</feature>
<organism evidence="5 6">
    <name type="scientific">Cystoisospora suis</name>
    <dbReference type="NCBI Taxonomy" id="483139"/>
    <lineage>
        <taxon>Eukaryota</taxon>
        <taxon>Sar</taxon>
        <taxon>Alveolata</taxon>
        <taxon>Apicomplexa</taxon>
        <taxon>Conoidasida</taxon>
        <taxon>Coccidia</taxon>
        <taxon>Eucoccidiorida</taxon>
        <taxon>Eimeriorina</taxon>
        <taxon>Sarcocystidae</taxon>
        <taxon>Cystoisospora</taxon>
    </lineage>
</organism>
<feature type="compositionally biased region" description="Basic and acidic residues" evidence="4">
    <location>
        <begin position="427"/>
        <end position="446"/>
    </location>
</feature>
<reference evidence="5 6" key="1">
    <citation type="journal article" date="2017" name="Int. J. Parasitol.">
        <title>The genome of the protozoan parasite Cystoisospora suis and a reverse vaccinology approach to identify vaccine candidates.</title>
        <authorList>
            <person name="Palmieri N."/>
            <person name="Shrestha A."/>
            <person name="Ruttkowski B."/>
            <person name="Beck T."/>
            <person name="Vogl C."/>
            <person name="Tomley F."/>
            <person name="Blake D.P."/>
            <person name="Joachim A."/>
        </authorList>
    </citation>
    <scope>NUCLEOTIDE SEQUENCE [LARGE SCALE GENOMIC DNA]</scope>
    <source>
        <strain evidence="5 6">Wien I</strain>
    </source>
</reference>
<dbReference type="AlphaFoldDB" id="A0A2C6L0G7"/>
<dbReference type="GO" id="GO:0005840">
    <property type="term" value="C:ribosome"/>
    <property type="evidence" value="ECO:0007669"/>
    <property type="project" value="UniProtKB-KW"/>
</dbReference>
<dbReference type="Gene3D" id="1.10.287.10">
    <property type="entry name" value="S15/NS1, RNA-binding"/>
    <property type="match status" value="1"/>
</dbReference>
<dbReference type="GO" id="GO:0006412">
    <property type="term" value="P:translation"/>
    <property type="evidence" value="ECO:0007669"/>
    <property type="project" value="InterPro"/>
</dbReference>
<dbReference type="SMART" id="SM01387">
    <property type="entry name" value="Ribosomal_S15"/>
    <property type="match status" value="1"/>
</dbReference>
<dbReference type="Pfam" id="PF00312">
    <property type="entry name" value="Ribosomal_S15"/>
    <property type="match status" value="1"/>
</dbReference>
<comment type="caution">
    <text evidence="5">The sequence shown here is derived from an EMBL/GenBank/DDBJ whole genome shotgun (WGS) entry which is preliminary data.</text>
</comment>
<dbReference type="InterPro" id="IPR005290">
    <property type="entry name" value="Ribosomal_uS15_bac-type"/>
</dbReference>
<keyword evidence="3" id="KW-0687">Ribonucleoprotein</keyword>
<feature type="compositionally biased region" description="Acidic residues" evidence="4">
    <location>
        <begin position="452"/>
        <end position="462"/>
    </location>
</feature>
<dbReference type="PANTHER" id="PTHR23321">
    <property type="entry name" value="RIBOSOMAL PROTEIN S15, BACTERIAL AND ORGANELLAR"/>
    <property type="match status" value="1"/>
</dbReference>
<accession>A0A2C6L0G7</accession>
<dbReference type="RefSeq" id="XP_067923398.1">
    <property type="nucleotide sequence ID" value="XM_068064624.1"/>
</dbReference>
<keyword evidence="2 5" id="KW-0689">Ribosomal protein</keyword>
<dbReference type="Proteomes" id="UP000221165">
    <property type="component" value="Unassembled WGS sequence"/>
</dbReference>
<evidence type="ECO:0000256" key="3">
    <source>
        <dbReference type="ARBA" id="ARBA00023274"/>
    </source>
</evidence>
<dbReference type="InterPro" id="IPR009068">
    <property type="entry name" value="uS15_NS1_RNA-bd_sf"/>
</dbReference>
<comment type="similarity">
    <text evidence="1">Belongs to the universal ribosomal protein uS15 family.</text>
</comment>
<dbReference type="GO" id="GO:1990904">
    <property type="term" value="C:ribonucleoprotein complex"/>
    <property type="evidence" value="ECO:0007669"/>
    <property type="project" value="UniProtKB-KW"/>
</dbReference>
<dbReference type="OrthoDB" id="364880at2759"/>
<feature type="compositionally biased region" description="Acidic residues" evidence="4">
    <location>
        <begin position="405"/>
        <end position="418"/>
    </location>
</feature>
<feature type="region of interest" description="Disordered" evidence="4">
    <location>
        <begin position="381"/>
        <end position="484"/>
    </location>
</feature>
<dbReference type="EMBL" id="MIGC01002069">
    <property type="protein sequence ID" value="PHJ21718.1"/>
    <property type="molecule type" value="Genomic_DNA"/>
</dbReference>
<evidence type="ECO:0000256" key="1">
    <source>
        <dbReference type="ARBA" id="ARBA00008434"/>
    </source>
</evidence>
<evidence type="ECO:0000313" key="5">
    <source>
        <dbReference type="EMBL" id="PHJ21718.1"/>
    </source>
</evidence>
<dbReference type="GO" id="GO:0003735">
    <property type="term" value="F:structural constituent of ribosome"/>
    <property type="evidence" value="ECO:0007669"/>
    <property type="project" value="InterPro"/>
</dbReference>
<dbReference type="VEuPathDB" id="ToxoDB:CSUI_004433"/>
<dbReference type="CDD" id="cd00677">
    <property type="entry name" value="S15_NS1_EPRS_RNA-bind"/>
    <property type="match status" value="1"/>
</dbReference>
<dbReference type="InterPro" id="IPR000589">
    <property type="entry name" value="Ribosomal_uS15"/>
</dbReference>
<name>A0A2C6L0G7_9APIC</name>
<evidence type="ECO:0000256" key="2">
    <source>
        <dbReference type="ARBA" id="ARBA00022980"/>
    </source>
</evidence>
<dbReference type="GO" id="GO:0005737">
    <property type="term" value="C:cytoplasm"/>
    <property type="evidence" value="ECO:0007669"/>
    <property type="project" value="UniProtKB-ARBA"/>
</dbReference>
<evidence type="ECO:0000256" key="4">
    <source>
        <dbReference type="SAM" id="MobiDB-lite"/>
    </source>
</evidence>
<proteinExistence type="inferred from homology"/>
<protein>
    <submittedName>
        <fullName evidence="5">Ribosomal protein rps15</fullName>
    </submittedName>
</protein>
<dbReference type="NCBIfam" id="TIGR00952">
    <property type="entry name" value="S15_bact"/>
    <property type="match status" value="1"/>
</dbReference>
<dbReference type="PANTHER" id="PTHR23321:SF26">
    <property type="entry name" value="SMALL RIBOSOMAL SUBUNIT PROTEIN US15M"/>
    <property type="match status" value="1"/>
</dbReference>
<evidence type="ECO:0000313" key="6">
    <source>
        <dbReference type="Proteomes" id="UP000221165"/>
    </source>
</evidence>
<dbReference type="SUPFAM" id="SSF47060">
    <property type="entry name" value="S15/NS1 RNA-binding domain"/>
    <property type="match status" value="1"/>
</dbReference>
<feature type="region of interest" description="Disordered" evidence="4">
    <location>
        <begin position="686"/>
        <end position="712"/>
    </location>
</feature>